<feature type="region of interest" description="Disordered" evidence="1">
    <location>
        <begin position="23"/>
        <end position="72"/>
    </location>
</feature>
<reference evidence="2 3" key="3">
    <citation type="submission" date="2019-11" db="EMBL/GenBank/DDBJ databases">
        <title>A de novo genome assembly of a pear dwarfing rootstock.</title>
        <authorList>
            <person name="Wang F."/>
            <person name="Wang J."/>
            <person name="Li S."/>
            <person name="Zhang Y."/>
            <person name="Fang M."/>
            <person name="Ma L."/>
            <person name="Zhao Y."/>
            <person name="Jiang S."/>
        </authorList>
    </citation>
    <scope>NUCLEOTIDE SEQUENCE [LARGE SCALE GENOMIC DNA]</scope>
    <source>
        <strain evidence="2">S2</strain>
        <tissue evidence="2">Leaf</tissue>
    </source>
</reference>
<gene>
    <name evidence="2" type="ORF">D8674_017205</name>
</gene>
<reference evidence="2 3" key="1">
    <citation type="submission" date="2019-09" db="EMBL/GenBank/DDBJ databases">
        <authorList>
            <person name="Ou C."/>
        </authorList>
    </citation>
    <scope>NUCLEOTIDE SEQUENCE [LARGE SCALE GENOMIC DNA]</scope>
    <source>
        <strain evidence="2">S2</strain>
        <tissue evidence="2">Leaf</tissue>
    </source>
</reference>
<evidence type="ECO:0000313" key="3">
    <source>
        <dbReference type="Proteomes" id="UP000327157"/>
    </source>
</evidence>
<comment type="caution">
    <text evidence="2">The sequence shown here is derived from an EMBL/GenBank/DDBJ whole genome shotgun (WGS) entry which is preliminary data.</text>
</comment>
<dbReference type="EMBL" id="SMOL01000160">
    <property type="protein sequence ID" value="KAB2625545.1"/>
    <property type="molecule type" value="Genomic_DNA"/>
</dbReference>
<accession>A0A5N5HCE7</accession>
<dbReference type="Proteomes" id="UP000327157">
    <property type="component" value="Chromosome 16"/>
</dbReference>
<keyword evidence="3" id="KW-1185">Reference proteome</keyword>
<protein>
    <submittedName>
        <fullName evidence="2">Uncharacterized protein</fullName>
    </submittedName>
</protein>
<reference evidence="3" key="2">
    <citation type="submission" date="2019-10" db="EMBL/GenBank/DDBJ databases">
        <title>A de novo genome assembly of a pear dwarfing rootstock.</title>
        <authorList>
            <person name="Wang F."/>
            <person name="Wang J."/>
            <person name="Li S."/>
            <person name="Zhang Y."/>
            <person name="Fang M."/>
            <person name="Ma L."/>
            <person name="Zhao Y."/>
            <person name="Jiang S."/>
        </authorList>
    </citation>
    <scope>NUCLEOTIDE SEQUENCE [LARGE SCALE GENOMIC DNA]</scope>
</reference>
<evidence type="ECO:0000313" key="2">
    <source>
        <dbReference type="EMBL" id="KAB2625545.1"/>
    </source>
</evidence>
<sequence>MDVGQDEEARDAFVLQEVAAEAERQGAKASGDVSDLPGDFKGEAEPVVEPSATRRTLVTVVETSEFEPEERP</sequence>
<name>A0A5N5HCE7_9ROSA</name>
<organism evidence="2 3">
    <name type="scientific">Pyrus ussuriensis x Pyrus communis</name>
    <dbReference type="NCBI Taxonomy" id="2448454"/>
    <lineage>
        <taxon>Eukaryota</taxon>
        <taxon>Viridiplantae</taxon>
        <taxon>Streptophyta</taxon>
        <taxon>Embryophyta</taxon>
        <taxon>Tracheophyta</taxon>
        <taxon>Spermatophyta</taxon>
        <taxon>Magnoliopsida</taxon>
        <taxon>eudicotyledons</taxon>
        <taxon>Gunneridae</taxon>
        <taxon>Pentapetalae</taxon>
        <taxon>rosids</taxon>
        <taxon>fabids</taxon>
        <taxon>Rosales</taxon>
        <taxon>Rosaceae</taxon>
        <taxon>Amygdaloideae</taxon>
        <taxon>Maleae</taxon>
        <taxon>Pyrus</taxon>
    </lineage>
</organism>
<dbReference type="AlphaFoldDB" id="A0A5N5HCE7"/>
<evidence type="ECO:0000256" key="1">
    <source>
        <dbReference type="SAM" id="MobiDB-lite"/>
    </source>
</evidence>
<proteinExistence type="predicted"/>